<organism evidence="8 9">
    <name type="scientific">Candidatus Caccousia avicola</name>
    <dbReference type="NCBI Taxonomy" id="2840721"/>
    <lineage>
        <taxon>Bacteria</taxon>
        <taxon>Bacillati</taxon>
        <taxon>Bacillota</taxon>
        <taxon>Clostridia</taxon>
        <taxon>Eubacteriales</taxon>
        <taxon>Oscillospiraceae</taxon>
        <taxon>Oscillospiraceae incertae sedis</taxon>
        <taxon>Candidatus Caccousia</taxon>
    </lineage>
</organism>
<keyword evidence="3 6" id="KW-0812">Transmembrane</keyword>
<gene>
    <name evidence="8" type="ORF">IAB89_06885</name>
</gene>
<proteinExistence type="inferred from homology"/>
<evidence type="ECO:0000313" key="9">
    <source>
        <dbReference type="Proteomes" id="UP000824242"/>
    </source>
</evidence>
<accession>A0A9D1DEI2</accession>
<keyword evidence="4 7" id="KW-1133">Transmembrane helix</keyword>
<dbReference type="SUPFAM" id="SSF81345">
    <property type="entry name" value="ABC transporter involved in vitamin B12 uptake, BtuC"/>
    <property type="match status" value="1"/>
</dbReference>
<keyword evidence="5 7" id="KW-0472">Membrane</keyword>
<keyword evidence="6" id="KW-0813">Transport</keyword>
<evidence type="ECO:0000256" key="6">
    <source>
        <dbReference type="RuleBase" id="RU003943"/>
    </source>
</evidence>
<dbReference type="Proteomes" id="UP000824242">
    <property type="component" value="Unassembled WGS sequence"/>
</dbReference>
<reference evidence="8" key="2">
    <citation type="journal article" date="2021" name="PeerJ">
        <title>Extensive microbial diversity within the chicken gut microbiome revealed by metagenomics and culture.</title>
        <authorList>
            <person name="Gilroy R."/>
            <person name="Ravi A."/>
            <person name="Getino M."/>
            <person name="Pursley I."/>
            <person name="Horton D.L."/>
            <person name="Alikhan N.F."/>
            <person name="Baker D."/>
            <person name="Gharbi K."/>
            <person name="Hall N."/>
            <person name="Watson M."/>
            <person name="Adriaenssens E.M."/>
            <person name="Foster-Nyarko E."/>
            <person name="Jarju S."/>
            <person name="Secka A."/>
            <person name="Antonio M."/>
            <person name="Oren A."/>
            <person name="Chaudhuri R.R."/>
            <person name="La Ragione R."/>
            <person name="Hildebrand F."/>
            <person name="Pallen M.J."/>
        </authorList>
    </citation>
    <scope>NUCLEOTIDE SEQUENCE</scope>
    <source>
        <strain evidence="8">ChiSxjej1B13-7958</strain>
    </source>
</reference>
<comment type="subcellular location">
    <subcellularLocation>
        <location evidence="6">Cell membrane</location>
        <topology evidence="6">Multi-pass membrane protein</topology>
    </subcellularLocation>
    <subcellularLocation>
        <location evidence="1">Membrane</location>
        <topology evidence="1">Multi-pass membrane protein</topology>
    </subcellularLocation>
</comment>
<feature type="transmembrane region" description="Helical" evidence="7">
    <location>
        <begin position="144"/>
        <end position="167"/>
    </location>
</feature>
<dbReference type="InterPro" id="IPR037294">
    <property type="entry name" value="ABC_BtuC-like"/>
</dbReference>
<dbReference type="GO" id="GO:0055085">
    <property type="term" value="P:transmembrane transport"/>
    <property type="evidence" value="ECO:0007669"/>
    <property type="project" value="InterPro"/>
</dbReference>
<feature type="transmembrane region" description="Helical" evidence="7">
    <location>
        <begin position="103"/>
        <end position="123"/>
    </location>
</feature>
<dbReference type="Gene3D" id="1.10.3470.10">
    <property type="entry name" value="ABC transporter involved in vitamin B12 uptake, BtuC"/>
    <property type="match status" value="1"/>
</dbReference>
<evidence type="ECO:0000256" key="2">
    <source>
        <dbReference type="ARBA" id="ARBA00008034"/>
    </source>
</evidence>
<evidence type="ECO:0000256" key="7">
    <source>
        <dbReference type="SAM" id="Phobius"/>
    </source>
</evidence>
<evidence type="ECO:0000313" key="8">
    <source>
        <dbReference type="EMBL" id="HIR47370.1"/>
    </source>
</evidence>
<comment type="similarity">
    <text evidence="2 6">Belongs to the ABC-3 integral membrane protein family.</text>
</comment>
<feature type="transmembrane region" description="Helical" evidence="7">
    <location>
        <begin position="230"/>
        <end position="252"/>
    </location>
</feature>
<feature type="transmembrane region" description="Helical" evidence="7">
    <location>
        <begin position="187"/>
        <end position="218"/>
    </location>
</feature>
<evidence type="ECO:0000256" key="4">
    <source>
        <dbReference type="ARBA" id="ARBA00022989"/>
    </source>
</evidence>
<dbReference type="GO" id="GO:0043190">
    <property type="term" value="C:ATP-binding cassette (ABC) transporter complex"/>
    <property type="evidence" value="ECO:0007669"/>
    <property type="project" value="InterPro"/>
</dbReference>
<evidence type="ECO:0000256" key="1">
    <source>
        <dbReference type="ARBA" id="ARBA00004141"/>
    </source>
</evidence>
<feature type="transmembrane region" description="Helical" evidence="7">
    <location>
        <begin position="258"/>
        <end position="277"/>
    </location>
</feature>
<dbReference type="InterPro" id="IPR001626">
    <property type="entry name" value="ABC_TroCD"/>
</dbReference>
<name>A0A9D1DEI2_9FIRM</name>
<dbReference type="GO" id="GO:0010043">
    <property type="term" value="P:response to zinc ion"/>
    <property type="evidence" value="ECO:0007669"/>
    <property type="project" value="TreeGrafter"/>
</dbReference>
<reference evidence="8" key="1">
    <citation type="submission" date="2020-10" db="EMBL/GenBank/DDBJ databases">
        <authorList>
            <person name="Gilroy R."/>
        </authorList>
    </citation>
    <scope>NUCLEOTIDE SEQUENCE</scope>
    <source>
        <strain evidence="8">ChiSxjej1B13-7958</strain>
    </source>
</reference>
<dbReference type="EMBL" id="DVGZ01000073">
    <property type="protein sequence ID" value="HIR47370.1"/>
    <property type="molecule type" value="Genomic_DNA"/>
</dbReference>
<dbReference type="Pfam" id="PF00950">
    <property type="entry name" value="ABC-3"/>
    <property type="match status" value="1"/>
</dbReference>
<feature type="transmembrane region" description="Helical" evidence="7">
    <location>
        <begin position="21"/>
        <end position="44"/>
    </location>
</feature>
<dbReference type="PANTHER" id="PTHR30477:SF18">
    <property type="entry name" value="METAL TRANSPORT SYSTEM MEMBRANE PROTEIN CT_417-RELATED"/>
    <property type="match status" value="1"/>
</dbReference>
<protein>
    <submittedName>
        <fullName evidence="8">Metal ABC transporter permease</fullName>
    </submittedName>
</protein>
<dbReference type="PANTHER" id="PTHR30477">
    <property type="entry name" value="ABC-TRANSPORTER METAL-BINDING PROTEIN"/>
    <property type="match status" value="1"/>
</dbReference>
<feature type="transmembrane region" description="Helical" evidence="7">
    <location>
        <begin position="78"/>
        <end position="97"/>
    </location>
</feature>
<evidence type="ECO:0000256" key="3">
    <source>
        <dbReference type="ARBA" id="ARBA00022692"/>
    </source>
</evidence>
<comment type="caution">
    <text evidence="8">The sequence shown here is derived from an EMBL/GenBank/DDBJ whole genome shotgun (WGS) entry which is preliminary data.</text>
</comment>
<dbReference type="AlphaFoldDB" id="A0A9D1DEI2"/>
<sequence length="284" mass="29959">MEFIYRVIDTLLPFEWMEFNFMKNAFVAVLLITPLFGLVGTMIVNNRMSFFSDALGHSALTGIAIGVLLGVDNYLLSMLGFALLFAVGISAVIGSGVSSADTIIGVFSSTGLALGVVLLSASGGFSKYSSYLIGDILTVQPEEIALLGCVLIVVLLVWGLFFNRFLLTSINGDLAASKNIREGALQKIFVILVAVLVTVSIKWVGVLIINSLLVLPAASARNVARSMRSYHAWSVGVSMFSGVTGLILSYYLGTAAGGTIVLVAAVVFAVTFAVGALSGRRRAA</sequence>
<feature type="transmembrane region" description="Helical" evidence="7">
    <location>
        <begin position="50"/>
        <end position="71"/>
    </location>
</feature>
<evidence type="ECO:0000256" key="5">
    <source>
        <dbReference type="ARBA" id="ARBA00023136"/>
    </source>
</evidence>